<comment type="similarity">
    <text evidence="1 2">Belongs to the Iojap/RsfS family.</text>
</comment>
<keyword evidence="2" id="KW-0963">Cytoplasm</keyword>
<dbReference type="SUPFAM" id="SSF81301">
    <property type="entry name" value="Nucleotidyltransferase"/>
    <property type="match status" value="1"/>
</dbReference>
<keyword evidence="2" id="KW-0678">Repressor</keyword>
<dbReference type="InterPro" id="IPR004394">
    <property type="entry name" value="Iojap/RsfS/C7orf30"/>
</dbReference>
<dbReference type="Pfam" id="PF02410">
    <property type="entry name" value="RsfS"/>
    <property type="match status" value="1"/>
</dbReference>
<keyword evidence="2" id="KW-0810">Translation regulation</keyword>
<dbReference type="GO" id="GO:0090071">
    <property type="term" value="P:negative regulation of ribosome biogenesis"/>
    <property type="evidence" value="ECO:0007669"/>
    <property type="project" value="UniProtKB-UniRule"/>
</dbReference>
<accession>A0A7V5I001</accession>
<comment type="function">
    <text evidence="2">Functions as a ribosomal silencing factor. Interacts with ribosomal protein uL14 (rplN), blocking formation of intersubunit bridge B8. Prevents association of the 30S and 50S ribosomal subunits and the formation of functional ribosomes, thus repressing translation.</text>
</comment>
<name>A0A7V5I001_UNCAE</name>
<dbReference type="PANTHER" id="PTHR21043">
    <property type="entry name" value="IOJAP SUPERFAMILY ORTHOLOG"/>
    <property type="match status" value="1"/>
</dbReference>
<dbReference type="EMBL" id="DRTT01000167">
    <property type="protein sequence ID" value="HHF99039.1"/>
    <property type="molecule type" value="Genomic_DNA"/>
</dbReference>
<dbReference type="NCBIfam" id="TIGR00090">
    <property type="entry name" value="rsfS_iojap_ybeB"/>
    <property type="match status" value="1"/>
</dbReference>
<dbReference type="AlphaFoldDB" id="A0A7V5I001"/>
<comment type="subunit">
    <text evidence="2">Interacts with ribosomal protein uL14 (rplN).</text>
</comment>
<dbReference type="GO" id="GO:0005737">
    <property type="term" value="C:cytoplasm"/>
    <property type="evidence" value="ECO:0007669"/>
    <property type="project" value="UniProtKB-SubCell"/>
</dbReference>
<dbReference type="GO" id="GO:0017148">
    <property type="term" value="P:negative regulation of translation"/>
    <property type="evidence" value="ECO:0007669"/>
    <property type="project" value="UniProtKB-UniRule"/>
</dbReference>
<dbReference type="HAMAP" id="MF_01477">
    <property type="entry name" value="Iojap_RsfS"/>
    <property type="match status" value="1"/>
</dbReference>
<comment type="caution">
    <text evidence="3">The sequence shown here is derived from an EMBL/GenBank/DDBJ whole genome shotgun (WGS) entry which is preliminary data.</text>
</comment>
<dbReference type="GO" id="GO:0043023">
    <property type="term" value="F:ribosomal large subunit binding"/>
    <property type="evidence" value="ECO:0007669"/>
    <property type="project" value="TreeGrafter"/>
</dbReference>
<reference evidence="3" key="1">
    <citation type="journal article" date="2020" name="mSystems">
        <title>Genome- and Community-Level Interaction Insights into Carbon Utilization and Element Cycling Functions of Hydrothermarchaeota in Hydrothermal Sediment.</title>
        <authorList>
            <person name="Zhou Z."/>
            <person name="Liu Y."/>
            <person name="Xu W."/>
            <person name="Pan J."/>
            <person name="Luo Z.H."/>
            <person name="Li M."/>
        </authorList>
    </citation>
    <scope>NUCLEOTIDE SEQUENCE [LARGE SCALE GENOMIC DNA]</scope>
    <source>
        <strain evidence="3">HyVt-92</strain>
    </source>
</reference>
<protein>
    <recommendedName>
        <fullName evidence="2">Ribosomal silencing factor RsfS</fullName>
    </recommendedName>
</protein>
<evidence type="ECO:0000313" key="3">
    <source>
        <dbReference type="EMBL" id="HHF99039.1"/>
    </source>
</evidence>
<evidence type="ECO:0000256" key="2">
    <source>
        <dbReference type="HAMAP-Rule" id="MF_01477"/>
    </source>
</evidence>
<evidence type="ECO:0000256" key="1">
    <source>
        <dbReference type="ARBA" id="ARBA00010574"/>
    </source>
</evidence>
<dbReference type="Gene3D" id="3.30.460.10">
    <property type="entry name" value="Beta Polymerase, domain 2"/>
    <property type="match status" value="1"/>
</dbReference>
<comment type="subcellular location">
    <subcellularLocation>
        <location evidence="2">Cytoplasm</location>
    </subcellularLocation>
</comment>
<dbReference type="GO" id="GO:0042256">
    <property type="term" value="P:cytosolic ribosome assembly"/>
    <property type="evidence" value="ECO:0007669"/>
    <property type="project" value="UniProtKB-UniRule"/>
</dbReference>
<dbReference type="InterPro" id="IPR043519">
    <property type="entry name" value="NT_sf"/>
</dbReference>
<sequence>MTSYALALEAARIAEDKKAQEILLLDVRDISIMCDYFLICNGESSIHMRTIAKELEEKLSQKGAFLLNTGDYFNERWILLDFGDLVVHIFSPEARRYYQLERLWADARREEIGEVHKEKEKV</sequence>
<proteinExistence type="inferred from homology"/>
<organism evidence="3">
    <name type="scientific">Aerophobetes bacterium</name>
    <dbReference type="NCBI Taxonomy" id="2030807"/>
    <lineage>
        <taxon>Bacteria</taxon>
        <taxon>Candidatus Aerophobota</taxon>
    </lineage>
</organism>
<dbReference type="PANTHER" id="PTHR21043:SF0">
    <property type="entry name" value="MITOCHONDRIAL ASSEMBLY OF RIBOSOMAL LARGE SUBUNIT PROTEIN 1"/>
    <property type="match status" value="1"/>
</dbReference>
<gene>
    <name evidence="2 3" type="primary">rsfS</name>
    <name evidence="3" type="ORF">ENL39_06105</name>
</gene>
<dbReference type="Proteomes" id="UP000886070">
    <property type="component" value="Unassembled WGS sequence"/>
</dbReference>